<gene>
    <name evidence="3" type="ORF">BCL57_002393</name>
    <name evidence="4" type="ORF">SAMN04489721_1782</name>
</gene>
<dbReference type="Proteomes" id="UP000199482">
    <property type="component" value="Chromosome I"/>
</dbReference>
<feature type="region of interest" description="Disordered" evidence="2">
    <location>
        <begin position="1"/>
        <end position="22"/>
    </location>
</feature>
<reference evidence="5" key="1">
    <citation type="submission" date="2016-10" db="EMBL/GenBank/DDBJ databases">
        <authorList>
            <person name="Varghese N."/>
            <person name="Submissions S."/>
        </authorList>
    </citation>
    <scope>NUCLEOTIDE SEQUENCE [LARGE SCALE GENOMIC DNA]</scope>
    <source>
        <strain evidence="5">CPCC 202695</strain>
    </source>
</reference>
<reference evidence="3" key="3">
    <citation type="submission" date="2022-06" db="EMBL/GenBank/DDBJ databases">
        <title>Genomic Encyclopedia of Type Strains, Phase III (KMG-III): the genomes of soil and plant-associated and newly described type strains.</title>
        <authorList>
            <person name="Whitman W."/>
        </authorList>
    </citation>
    <scope>NUCLEOTIDE SEQUENCE</scope>
    <source>
        <strain evidence="3">CPCC 202695</strain>
    </source>
</reference>
<dbReference type="EMBL" id="LT629755">
    <property type="protein sequence ID" value="SDS71591.1"/>
    <property type="molecule type" value="Genomic_DNA"/>
</dbReference>
<evidence type="ECO:0000313" key="3">
    <source>
        <dbReference type="EMBL" id="MCP2368220.1"/>
    </source>
</evidence>
<reference evidence="4" key="2">
    <citation type="submission" date="2016-10" db="EMBL/GenBank/DDBJ databases">
        <authorList>
            <person name="de Groot N.N."/>
        </authorList>
    </citation>
    <scope>NUCLEOTIDE SEQUENCE [LARGE SCALE GENOMIC DNA]</scope>
    <source>
        <strain evidence="4">CPCC 202695</strain>
    </source>
</reference>
<evidence type="ECO:0000313" key="5">
    <source>
        <dbReference type="Proteomes" id="UP000199482"/>
    </source>
</evidence>
<organism evidence="4 5">
    <name type="scientific">Agromyces flavus</name>
    <dbReference type="NCBI Taxonomy" id="589382"/>
    <lineage>
        <taxon>Bacteria</taxon>
        <taxon>Bacillati</taxon>
        <taxon>Actinomycetota</taxon>
        <taxon>Actinomycetes</taxon>
        <taxon>Micrococcales</taxon>
        <taxon>Microbacteriaceae</taxon>
        <taxon>Agromyces</taxon>
    </lineage>
</organism>
<name>A0A1H1UH26_9MICO</name>
<dbReference type="RefSeq" id="WP_092671144.1">
    <property type="nucleotide sequence ID" value="NZ_BMDN01000004.1"/>
</dbReference>
<keyword evidence="6" id="KW-1185">Reference proteome</keyword>
<evidence type="ECO:0000313" key="4">
    <source>
        <dbReference type="EMBL" id="SDS71591.1"/>
    </source>
</evidence>
<dbReference type="EMBL" id="SODL02000004">
    <property type="protein sequence ID" value="MCP2368220.1"/>
    <property type="molecule type" value="Genomic_DNA"/>
</dbReference>
<dbReference type="OrthoDB" id="4981275at2"/>
<evidence type="ECO:0000256" key="1">
    <source>
        <dbReference type="SAM" id="Coils"/>
    </source>
</evidence>
<accession>A0A1H1UH26</accession>
<sequence>MKRIRDAVRRRRAANAGDRNTPERVARLEREIAELRSEIDELRRDSARIAELYDLVFDRLRERRD</sequence>
<feature type="coiled-coil region" evidence="1">
    <location>
        <begin position="25"/>
        <end position="52"/>
    </location>
</feature>
<keyword evidence="1" id="KW-0175">Coiled coil</keyword>
<dbReference type="AlphaFoldDB" id="A0A1H1UH26"/>
<dbReference type="Proteomes" id="UP000893823">
    <property type="component" value="Unassembled WGS sequence"/>
</dbReference>
<dbReference type="STRING" id="589382.SAMN04489721_1782"/>
<proteinExistence type="predicted"/>
<evidence type="ECO:0000313" key="6">
    <source>
        <dbReference type="Proteomes" id="UP000893823"/>
    </source>
</evidence>
<evidence type="ECO:0000256" key="2">
    <source>
        <dbReference type="SAM" id="MobiDB-lite"/>
    </source>
</evidence>
<protein>
    <submittedName>
        <fullName evidence="3">RNase H-like nuclease (RuvC/YqgF family)</fullName>
    </submittedName>
</protein>